<proteinExistence type="predicted"/>
<sequence>MAETSINQKIFLEQNGKALLLLEAQVLMVEYNKDQNNINNLNRKIIRLKKHVEELDN</sequence>
<keyword evidence="3" id="KW-1185">Reference proteome</keyword>
<dbReference type="AlphaFoldDB" id="A0A9N9D864"/>
<feature type="non-terminal residue" evidence="2">
    <location>
        <position position="1"/>
    </location>
</feature>
<feature type="non-terminal residue" evidence="2">
    <location>
        <position position="57"/>
    </location>
</feature>
<gene>
    <name evidence="2" type="ORF">RFULGI_LOCUS7732</name>
</gene>
<feature type="coiled-coil region" evidence="1">
    <location>
        <begin position="24"/>
        <end position="51"/>
    </location>
</feature>
<dbReference type="EMBL" id="CAJVPZ010011582">
    <property type="protein sequence ID" value="CAG8631430.1"/>
    <property type="molecule type" value="Genomic_DNA"/>
</dbReference>
<accession>A0A9N9D864</accession>
<comment type="caution">
    <text evidence="2">The sequence shown here is derived from an EMBL/GenBank/DDBJ whole genome shotgun (WGS) entry which is preliminary data.</text>
</comment>
<evidence type="ECO:0000313" key="2">
    <source>
        <dbReference type="EMBL" id="CAG8631430.1"/>
    </source>
</evidence>
<organism evidence="2 3">
    <name type="scientific">Racocetra fulgida</name>
    <dbReference type="NCBI Taxonomy" id="60492"/>
    <lineage>
        <taxon>Eukaryota</taxon>
        <taxon>Fungi</taxon>
        <taxon>Fungi incertae sedis</taxon>
        <taxon>Mucoromycota</taxon>
        <taxon>Glomeromycotina</taxon>
        <taxon>Glomeromycetes</taxon>
        <taxon>Diversisporales</taxon>
        <taxon>Gigasporaceae</taxon>
        <taxon>Racocetra</taxon>
    </lineage>
</organism>
<evidence type="ECO:0000313" key="3">
    <source>
        <dbReference type="Proteomes" id="UP000789396"/>
    </source>
</evidence>
<dbReference type="Proteomes" id="UP000789396">
    <property type="component" value="Unassembled WGS sequence"/>
</dbReference>
<reference evidence="2" key="1">
    <citation type="submission" date="2021-06" db="EMBL/GenBank/DDBJ databases">
        <authorList>
            <person name="Kallberg Y."/>
            <person name="Tangrot J."/>
            <person name="Rosling A."/>
        </authorList>
    </citation>
    <scope>NUCLEOTIDE SEQUENCE</scope>
    <source>
        <strain evidence="2">IN212</strain>
    </source>
</reference>
<keyword evidence="1" id="KW-0175">Coiled coil</keyword>
<name>A0A9N9D864_9GLOM</name>
<protein>
    <submittedName>
        <fullName evidence="2">14779_t:CDS:1</fullName>
    </submittedName>
</protein>
<evidence type="ECO:0000256" key="1">
    <source>
        <dbReference type="SAM" id="Coils"/>
    </source>
</evidence>